<sequence>MQTGQPTSTAQTGRRPSQTSLRQPPLLQQSQPTSPNKSSGILSGQSSISNSQFHTRAVFMPAHTAIPGRASLITPVQQARTQTTSPNHSVPQALPHAQMPTHSPLTPHNAVPQPNTPQNAGSSVSHSSAPQQNSSVPMQPSSLQLSSTHQNATHQMTSLSASPAGTANSQQGVSQPVSHGMQHSITSQPTLQSQSSQSMQLAQSQNSAGQNIPSTLQSNQSPSLPSSSTAAIISTTTAMTTQMPSATPPLPTPSHTPIQAPLPPPTQRPPPTVSPHSSSQTATMNRNLPARALTSQSSAAAVAAAQALVGASQLMVNDRYAHVKQESGDYSFIGYSQYIDTETIDASSDVGVGTSAMGAADSQYGRFVRLQATDHHHTSVTIEYPSLRLDNSEDENSSQTEIGLMPHNRGNKLKRHAKRLNTVRSKLRAPYGYHDDLEYIPVPSGRRRPIIYKIPRNLDRMLEYSGDEDDSPYKDIKIDVEILAPIERPEDVLRRPALKRVFKDQKLDKLAQSFMQMIEEEKNRNKVLTRLMAALQGDDIMYQHLNFRVNPHTQKHMTREYIAEQSEGGSGFGVSNIGLQLGDNKGKRVVESRDEGLETLRNVREKLLDQLKYSNEYLRNIMLTRDGLIHTHRQKNLLYNRIKERVEAKRRDALQAHGSHNISHSTSRV</sequence>
<keyword evidence="4" id="KW-1185">Reference proteome</keyword>
<feature type="region of interest" description="Disordered" evidence="1">
    <location>
        <begin position="240"/>
        <end position="283"/>
    </location>
</feature>
<accession>A0A9N9G0E9</accession>
<dbReference type="AlphaFoldDB" id="A0A9N9G0E9"/>
<evidence type="ECO:0000313" key="4">
    <source>
        <dbReference type="Proteomes" id="UP000789739"/>
    </source>
</evidence>
<dbReference type="Pfam" id="PF08595">
    <property type="entry name" value="RXT2_N"/>
    <property type="match status" value="1"/>
</dbReference>
<comment type="caution">
    <text evidence="3">The sequence shown here is derived from an EMBL/GenBank/DDBJ whole genome shotgun (WGS) entry which is preliminary data.</text>
</comment>
<dbReference type="InterPro" id="IPR013904">
    <property type="entry name" value="RXT2_N"/>
</dbReference>
<reference evidence="3" key="1">
    <citation type="submission" date="2021-06" db="EMBL/GenBank/DDBJ databases">
        <authorList>
            <person name="Kallberg Y."/>
            <person name="Tangrot J."/>
            <person name="Rosling A."/>
        </authorList>
    </citation>
    <scope>NUCLEOTIDE SEQUENCE</scope>
    <source>
        <strain evidence="3">BR232B</strain>
    </source>
</reference>
<dbReference type="OrthoDB" id="2405722at2759"/>
<dbReference type="GO" id="GO:0005829">
    <property type="term" value="C:cytosol"/>
    <property type="evidence" value="ECO:0007669"/>
    <property type="project" value="TreeGrafter"/>
</dbReference>
<evidence type="ECO:0000313" key="3">
    <source>
        <dbReference type="EMBL" id="CAG8570503.1"/>
    </source>
</evidence>
<name>A0A9N9G0E9_9GLOM</name>
<feature type="compositionally biased region" description="Low complexity" evidence="1">
    <location>
        <begin position="16"/>
        <end position="47"/>
    </location>
</feature>
<dbReference type="EMBL" id="CAJVPI010000769">
    <property type="protein sequence ID" value="CAG8570503.1"/>
    <property type="molecule type" value="Genomic_DNA"/>
</dbReference>
<evidence type="ECO:0000259" key="2">
    <source>
        <dbReference type="Pfam" id="PF08595"/>
    </source>
</evidence>
<dbReference type="GO" id="GO:0033698">
    <property type="term" value="C:Rpd3L complex"/>
    <property type="evidence" value="ECO:0007669"/>
    <property type="project" value="TreeGrafter"/>
</dbReference>
<evidence type="ECO:0000256" key="1">
    <source>
        <dbReference type="SAM" id="MobiDB-lite"/>
    </source>
</evidence>
<feature type="compositionally biased region" description="Low complexity" evidence="1">
    <location>
        <begin position="187"/>
        <end position="228"/>
    </location>
</feature>
<dbReference type="Proteomes" id="UP000789739">
    <property type="component" value="Unassembled WGS sequence"/>
</dbReference>
<proteinExistence type="predicted"/>
<feature type="compositionally biased region" description="Pro residues" evidence="1">
    <location>
        <begin position="246"/>
        <end position="273"/>
    </location>
</feature>
<organism evidence="3 4">
    <name type="scientific">Paraglomus brasilianum</name>
    <dbReference type="NCBI Taxonomy" id="144538"/>
    <lineage>
        <taxon>Eukaryota</taxon>
        <taxon>Fungi</taxon>
        <taxon>Fungi incertae sedis</taxon>
        <taxon>Mucoromycota</taxon>
        <taxon>Glomeromycotina</taxon>
        <taxon>Glomeromycetes</taxon>
        <taxon>Paraglomerales</taxon>
        <taxon>Paraglomeraceae</taxon>
        <taxon>Paraglomus</taxon>
    </lineage>
</organism>
<feature type="compositionally biased region" description="Polar residues" evidence="1">
    <location>
        <begin position="100"/>
        <end position="186"/>
    </location>
</feature>
<feature type="compositionally biased region" description="Polar residues" evidence="1">
    <location>
        <begin position="1"/>
        <end position="15"/>
    </location>
</feature>
<protein>
    <submittedName>
        <fullName evidence="3">8232_t:CDS:1</fullName>
    </submittedName>
</protein>
<dbReference type="InterPro" id="IPR039602">
    <property type="entry name" value="Rxt2"/>
</dbReference>
<feature type="domain" description="Transcriptional regulatory protein RXT2 N-terminal" evidence="2">
    <location>
        <begin position="408"/>
        <end position="538"/>
    </location>
</feature>
<feature type="compositionally biased region" description="Polar residues" evidence="1">
    <location>
        <begin position="76"/>
        <end position="90"/>
    </location>
</feature>
<gene>
    <name evidence="3" type="ORF">PBRASI_LOCUS6073</name>
</gene>
<dbReference type="PANTHER" id="PTHR28232:SF1">
    <property type="entry name" value="TRANSCRIPTIONAL REGULATORY PROTEIN RXT2"/>
    <property type="match status" value="1"/>
</dbReference>
<feature type="region of interest" description="Disordered" evidence="1">
    <location>
        <begin position="76"/>
        <end position="228"/>
    </location>
</feature>
<feature type="region of interest" description="Disordered" evidence="1">
    <location>
        <begin position="1"/>
        <end position="47"/>
    </location>
</feature>
<dbReference type="PANTHER" id="PTHR28232">
    <property type="entry name" value="TRANSCRIPTIONAL REGULATORY PROTEIN RXT2"/>
    <property type="match status" value="1"/>
</dbReference>